<sequence length="601" mass="67331">MAGLDVAAATVQFVSLAVSTIQGCLEAYNFCETAQTIGKDGDLLRTKLRFESLRLEQWGFNIGLLGLPEHDRSPSHRFNWSMILDILKQQELLLTSAETLKKRYSLELPEDPEELAEDAEKMAETARGSARDGNGVDKILRKLSLRPHHASRSAQKIYQRNGVVKRLRWAAGDRDKIHRVITELGSLNDHLYSLTNVERQERLGAKVESIESLLRTLISQTTTPEDAAICQSILPRSQANLQSAAAFKRIRLNLAFDKRDDEAGPDKHNKGVRNEMPQLQILVEKRLILASDTTYTGLEPGVYKQDHVLVEWRVAEGPMFAKVQNAMRRLTLLLMSADASFAAMKCLGLLELRSRGRFGMVFAPPALPSSTDVACRSPRSLNVLLGQARWVPLDMRVKIAIRAAATIAQLHTAGWLHKSVRSENIIFVSSEANDAETFLTRGSYLVGYGLARPDTAQAAVCLTETPDTALHAELYRHPEKHNDASKPFCKTYDLYGLGCVLLELALWRPLIDIVGLHEKQNWRQLLAEAEATRQDIELPSMLHVLQKPSLQSEVHHNVGSIFWDAIRLCFESSATVEEDEISMTRQTSIVEMLRACSFRPL</sequence>
<dbReference type="SUPFAM" id="SSF56112">
    <property type="entry name" value="Protein kinase-like (PK-like)"/>
    <property type="match status" value="1"/>
</dbReference>
<feature type="domain" description="Protein kinase" evidence="1">
    <location>
        <begin position="192"/>
        <end position="601"/>
    </location>
</feature>
<dbReference type="Gene3D" id="1.20.120.1020">
    <property type="entry name" value="Prion-inhibition and propagation, HeLo domain"/>
    <property type="match status" value="1"/>
</dbReference>
<proteinExistence type="predicted"/>
<protein>
    <submittedName>
        <fullName evidence="2">Prion-inhibition and propagation-domain-containing protein</fullName>
    </submittedName>
</protein>
<dbReference type="GO" id="GO:0005524">
    <property type="term" value="F:ATP binding"/>
    <property type="evidence" value="ECO:0007669"/>
    <property type="project" value="InterPro"/>
</dbReference>
<dbReference type="Pfam" id="PF14479">
    <property type="entry name" value="HeLo"/>
    <property type="match status" value="1"/>
</dbReference>
<dbReference type="PROSITE" id="PS50011">
    <property type="entry name" value="PROTEIN_KINASE_DOM"/>
    <property type="match status" value="1"/>
</dbReference>
<accession>A0A9W7SMD9</accession>
<dbReference type="PANTHER" id="PTHR37542:SF3">
    <property type="entry name" value="PRION-INHIBITION AND PROPAGATION HELO DOMAIN-CONTAINING PROTEIN"/>
    <property type="match status" value="1"/>
</dbReference>
<keyword evidence="2" id="KW-0640">Prion</keyword>
<evidence type="ECO:0000313" key="3">
    <source>
        <dbReference type="Proteomes" id="UP001138500"/>
    </source>
</evidence>
<dbReference type="EMBL" id="RIBY02002167">
    <property type="protein sequence ID" value="KAH9823718.1"/>
    <property type="molecule type" value="Genomic_DNA"/>
</dbReference>
<dbReference type="GO" id="GO:0004672">
    <property type="term" value="F:protein kinase activity"/>
    <property type="evidence" value="ECO:0007669"/>
    <property type="project" value="InterPro"/>
</dbReference>
<dbReference type="InterPro" id="IPR038305">
    <property type="entry name" value="HeLo_sf"/>
</dbReference>
<name>A0A9W7SMD9_9PEZI</name>
<dbReference type="PANTHER" id="PTHR37542">
    <property type="entry name" value="HELO DOMAIN-CONTAINING PROTEIN-RELATED"/>
    <property type="match status" value="1"/>
</dbReference>
<dbReference type="InterPro" id="IPR011009">
    <property type="entry name" value="Kinase-like_dom_sf"/>
</dbReference>
<gene>
    <name evidence="2" type="ORF">Tdes44962_MAKER04462</name>
</gene>
<dbReference type="Gene3D" id="1.10.510.10">
    <property type="entry name" value="Transferase(Phosphotransferase) domain 1"/>
    <property type="match status" value="1"/>
</dbReference>
<evidence type="ECO:0000259" key="1">
    <source>
        <dbReference type="PROSITE" id="PS50011"/>
    </source>
</evidence>
<dbReference type="InterPro" id="IPR029498">
    <property type="entry name" value="HeLo_dom"/>
</dbReference>
<organism evidence="2 3">
    <name type="scientific">Teratosphaeria destructans</name>
    <dbReference type="NCBI Taxonomy" id="418781"/>
    <lineage>
        <taxon>Eukaryota</taxon>
        <taxon>Fungi</taxon>
        <taxon>Dikarya</taxon>
        <taxon>Ascomycota</taxon>
        <taxon>Pezizomycotina</taxon>
        <taxon>Dothideomycetes</taxon>
        <taxon>Dothideomycetidae</taxon>
        <taxon>Mycosphaerellales</taxon>
        <taxon>Teratosphaeriaceae</taxon>
        <taxon>Teratosphaeria</taxon>
    </lineage>
</organism>
<dbReference type="AlphaFoldDB" id="A0A9W7SMD9"/>
<dbReference type="InterPro" id="IPR000719">
    <property type="entry name" value="Prot_kinase_dom"/>
</dbReference>
<keyword evidence="2" id="KW-0034">Amyloid</keyword>
<evidence type="ECO:0000313" key="2">
    <source>
        <dbReference type="EMBL" id="KAH9823718.1"/>
    </source>
</evidence>
<reference evidence="2 3" key="2">
    <citation type="journal article" date="2021" name="Curr. Genet.">
        <title>Genetic response to nitrogen starvation in the aggressive Eucalyptus foliar pathogen Teratosphaeria destructans.</title>
        <authorList>
            <person name="Havenga M."/>
            <person name="Wingfield B.D."/>
            <person name="Wingfield M.J."/>
            <person name="Dreyer L.L."/>
            <person name="Roets F."/>
            <person name="Aylward J."/>
        </authorList>
    </citation>
    <scope>NUCLEOTIDE SEQUENCE [LARGE SCALE GENOMIC DNA]</scope>
    <source>
        <strain evidence="2">CMW44962</strain>
    </source>
</reference>
<dbReference type="Proteomes" id="UP001138500">
    <property type="component" value="Unassembled WGS sequence"/>
</dbReference>
<keyword evidence="3" id="KW-1185">Reference proteome</keyword>
<reference evidence="2 3" key="1">
    <citation type="journal article" date="2018" name="IMA Fungus">
        <title>IMA Genome-F 10: Nine draft genome sequences of Claviceps purpurea s.lat., including C. arundinis, C. humidiphila, and C. cf. spartinae, pseudomolecules for the pitch canker pathogen Fusarium circinatum, draft genome of Davidsoniella eucalypti, Grosmannia galeiformis, Quambalaria eucalypti, and Teratosphaeria destructans.</title>
        <authorList>
            <person name="Wingfield B.D."/>
            <person name="Liu M."/>
            <person name="Nguyen H.D."/>
            <person name="Lane F.A."/>
            <person name="Morgan S.W."/>
            <person name="De Vos L."/>
            <person name="Wilken P.M."/>
            <person name="Duong T.A."/>
            <person name="Aylward J."/>
            <person name="Coetzee M.P."/>
            <person name="Dadej K."/>
            <person name="De Beer Z.W."/>
            <person name="Findlay W."/>
            <person name="Havenga M."/>
            <person name="Kolarik M."/>
            <person name="Menzies J.G."/>
            <person name="Naidoo K."/>
            <person name="Pochopski O."/>
            <person name="Shoukouhi P."/>
            <person name="Santana Q.C."/>
            <person name="Seifert K.A."/>
            <person name="Soal N."/>
            <person name="Steenkamp E.T."/>
            <person name="Tatham C.T."/>
            <person name="van der Nest M.A."/>
            <person name="Wingfield M.J."/>
        </authorList>
    </citation>
    <scope>NUCLEOTIDE SEQUENCE [LARGE SCALE GENOMIC DNA]</scope>
    <source>
        <strain evidence="2">CMW44962</strain>
    </source>
</reference>
<dbReference type="OrthoDB" id="1911848at2759"/>
<comment type="caution">
    <text evidence="2">The sequence shown here is derived from an EMBL/GenBank/DDBJ whole genome shotgun (WGS) entry which is preliminary data.</text>
</comment>